<dbReference type="Proteomes" id="UP001501166">
    <property type="component" value="Unassembled WGS sequence"/>
</dbReference>
<keyword evidence="5" id="KW-0547">Nucleotide-binding</keyword>
<evidence type="ECO:0000256" key="2">
    <source>
        <dbReference type="ARBA" id="ARBA00011738"/>
    </source>
</evidence>
<dbReference type="PANTHER" id="PTHR34273:SF2">
    <property type="entry name" value="METHYLTHIORIBOSE KINASE"/>
    <property type="match status" value="1"/>
</dbReference>
<comment type="caution">
    <text evidence="9">The sequence shown here is derived from an EMBL/GenBank/DDBJ whole genome shotgun (WGS) entry which is preliminary data.</text>
</comment>
<keyword evidence="10" id="KW-1185">Reference proteome</keyword>
<comment type="similarity">
    <text evidence="1">Belongs to the methylthioribose kinase family.</text>
</comment>
<dbReference type="RefSeq" id="WP_343753777.1">
    <property type="nucleotide sequence ID" value="NZ_BAAACW010000036.1"/>
</dbReference>
<dbReference type="InterPro" id="IPR009212">
    <property type="entry name" value="Methylthioribose_kinase"/>
</dbReference>
<dbReference type="Pfam" id="PF01636">
    <property type="entry name" value="APH"/>
    <property type="match status" value="1"/>
</dbReference>
<dbReference type="PIRSF" id="PIRSF031134">
    <property type="entry name" value="MTRK"/>
    <property type="match status" value="1"/>
</dbReference>
<evidence type="ECO:0000256" key="7">
    <source>
        <dbReference type="ARBA" id="ARBA00022840"/>
    </source>
</evidence>
<keyword evidence="4" id="KW-0808">Transferase</keyword>
<organism evidence="9 10">
    <name type="scientific">Alkalibacterium iburiense</name>
    <dbReference type="NCBI Taxonomy" id="290589"/>
    <lineage>
        <taxon>Bacteria</taxon>
        <taxon>Bacillati</taxon>
        <taxon>Bacillota</taxon>
        <taxon>Bacilli</taxon>
        <taxon>Lactobacillales</taxon>
        <taxon>Carnobacteriaceae</taxon>
        <taxon>Alkalibacterium</taxon>
    </lineage>
</organism>
<evidence type="ECO:0000313" key="10">
    <source>
        <dbReference type="Proteomes" id="UP001501166"/>
    </source>
</evidence>
<evidence type="ECO:0000256" key="3">
    <source>
        <dbReference type="ARBA" id="ARBA00012128"/>
    </source>
</evidence>
<evidence type="ECO:0000256" key="5">
    <source>
        <dbReference type="ARBA" id="ARBA00022741"/>
    </source>
</evidence>
<dbReference type="PANTHER" id="PTHR34273">
    <property type="entry name" value="METHYLTHIORIBOSE KINASE"/>
    <property type="match status" value="1"/>
</dbReference>
<keyword evidence="7" id="KW-0067">ATP-binding</keyword>
<evidence type="ECO:0000256" key="1">
    <source>
        <dbReference type="ARBA" id="ARBA00010165"/>
    </source>
</evidence>
<accession>A0ABP3GVH0</accession>
<evidence type="ECO:0000259" key="8">
    <source>
        <dbReference type="Pfam" id="PF01636"/>
    </source>
</evidence>
<dbReference type="GO" id="GO:0016301">
    <property type="term" value="F:kinase activity"/>
    <property type="evidence" value="ECO:0007669"/>
    <property type="project" value="UniProtKB-KW"/>
</dbReference>
<dbReference type="SUPFAM" id="SSF56112">
    <property type="entry name" value="Protein kinase-like (PK-like)"/>
    <property type="match status" value="1"/>
</dbReference>
<name>A0ABP3GVH0_9LACT</name>
<dbReference type="Gene3D" id="3.30.200.20">
    <property type="entry name" value="Phosphorylase Kinase, domain 1"/>
    <property type="match status" value="1"/>
</dbReference>
<dbReference type="InterPro" id="IPR002575">
    <property type="entry name" value="Aminoglycoside_PTrfase"/>
</dbReference>
<protein>
    <recommendedName>
        <fullName evidence="3">S-methyl-5-thioribose kinase</fullName>
        <ecNumber evidence="3">2.7.1.100</ecNumber>
    </recommendedName>
</protein>
<comment type="subunit">
    <text evidence="2">Homodimer.</text>
</comment>
<reference evidence="10" key="1">
    <citation type="journal article" date="2019" name="Int. J. Syst. Evol. Microbiol.">
        <title>The Global Catalogue of Microorganisms (GCM) 10K type strain sequencing project: providing services to taxonomists for standard genome sequencing and annotation.</title>
        <authorList>
            <consortium name="The Broad Institute Genomics Platform"/>
            <consortium name="The Broad Institute Genome Sequencing Center for Infectious Disease"/>
            <person name="Wu L."/>
            <person name="Ma J."/>
        </authorList>
    </citation>
    <scope>NUCLEOTIDE SEQUENCE [LARGE SCALE GENOMIC DNA]</scope>
    <source>
        <strain evidence="10">JCM 12662</strain>
    </source>
</reference>
<sequence length="404" mass="46883">MKNFNEYFLMNETDVLDYVKEKTDLFSDDSDLESKEIGDGNLNYVFRVVDVNSDVSVIVKQAGEVTRISEDMRISIDRIRIESNILKLQGKHATGLVPKVYLYDDVMNCFLMEDLSDHEIMREGLLSYKIYPKFADHITTFMVNTLLPTTDVVMDHKEKKELLKSFINPDLCEISEELVYTEPFNDYNNRNLVFEDNKEWVEKNIYNDSELKLEVAKLKFAFMNNAQALIHGDLHTGSVFITEELTKVIDPEFAFYGPMGYDVGNVIANLIFAYMNGYVNDKKEFIEWLEKTIEEVVDKFKSKFVDYWKDNVSDIMAKEAGFMEWYLSEVLKDTAGVAGLELSRRIIGMAQVKDITSIEDTEYRLFAERVCLSLAKELIINRDKFNEGKHFTDKLKENVNKYSA</sequence>
<dbReference type="EC" id="2.7.1.100" evidence="3"/>
<evidence type="ECO:0000256" key="6">
    <source>
        <dbReference type="ARBA" id="ARBA00022777"/>
    </source>
</evidence>
<keyword evidence="6 9" id="KW-0418">Kinase</keyword>
<feature type="domain" description="Aminoglycoside phosphotransferase" evidence="8">
    <location>
        <begin position="35"/>
        <end position="269"/>
    </location>
</feature>
<dbReference type="NCBIfam" id="TIGR01767">
    <property type="entry name" value="MTRK"/>
    <property type="match status" value="1"/>
</dbReference>
<dbReference type="EMBL" id="BAAACW010000036">
    <property type="protein sequence ID" value="GAA0355409.1"/>
    <property type="molecule type" value="Genomic_DNA"/>
</dbReference>
<gene>
    <name evidence="9" type="primary">mtnK</name>
    <name evidence="9" type="ORF">GCM10008932_05520</name>
</gene>
<dbReference type="Gene3D" id="3.90.1200.10">
    <property type="match status" value="1"/>
</dbReference>
<proteinExistence type="inferred from homology"/>
<dbReference type="InterPro" id="IPR011009">
    <property type="entry name" value="Kinase-like_dom_sf"/>
</dbReference>
<evidence type="ECO:0000313" key="9">
    <source>
        <dbReference type="EMBL" id="GAA0355409.1"/>
    </source>
</evidence>
<evidence type="ECO:0000256" key="4">
    <source>
        <dbReference type="ARBA" id="ARBA00022679"/>
    </source>
</evidence>